<dbReference type="Proteomes" id="UP000319103">
    <property type="component" value="Unassembled WGS sequence"/>
</dbReference>
<reference evidence="3 4" key="1">
    <citation type="submission" date="2019-06" db="EMBL/GenBank/DDBJ databases">
        <title>Description of Kitasatospora acidophila sp. nov. isolated from pine grove soil, and reclassification of Streptomyces novaecaesareae to Kitasatospora novaeceasareae comb. nov.</title>
        <authorList>
            <person name="Kim M.J."/>
        </authorList>
    </citation>
    <scope>NUCLEOTIDE SEQUENCE [LARGE SCALE GENOMIC DNA]</scope>
    <source>
        <strain evidence="3 4">MMS16-CNU292</strain>
    </source>
</reference>
<keyword evidence="1" id="KW-0732">Signal</keyword>
<sequence length="328" mass="33486">MVPRLRPLSSRLRRTLSAALVTAALAVPAMGAAGPADVPAPAPTAPAAVGTVSTATLAERYAATRTDIVAAERMAAAHGDRGRATALTGMADPARQFLFFDGRDGGRSGEVFGDLATAQRIAVLVPGADTDFDSYGRLRADATALQRQSGDGSAVIAWLGYRTPSTKEPAILTADRADQAAPGLQRFVAQLRAARPGSRLSVLCHSYGSVVCGRAASGLDVSDLVLFGSPGTGYDNVAALHTKATVWAGRGATDWIADVPHLKLELPFTTVGFGTDPVSPGFGARVFAAGSGGHSDYFKPGSPALTGIARIVLGQTPAPAGTPAGRDA</sequence>
<dbReference type="SUPFAM" id="SSF53474">
    <property type="entry name" value="alpha/beta-Hydrolases"/>
    <property type="match status" value="1"/>
</dbReference>
<organism evidence="3 4">
    <name type="scientific">Kitasatospora acidiphila</name>
    <dbReference type="NCBI Taxonomy" id="2567942"/>
    <lineage>
        <taxon>Bacteria</taxon>
        <taxon>Bacillati</taxon>
        <taxon>Actinomycetota</taxon>
        <taxon>Actinomycetes</taxon>
        <taxon>Kitasatosporales</taxon>
        <taxon>Streptomycetaceae</taxon>
        <taxon>Kitasatospora</taxon>
    </lineage>
</organism>
<name>A0A540W5H9_9ACTN</name>
<feature type="chain" id="PRO_5038721557" description="DUF1023 domain-containing protein" evidence="1">
    <location>
        <begin position="32"/>
        <end position="328"/>
    </location>
</feature>
<dbReference type="RefSeq" id="WP_141634783.1">
    <property type="nucleotide sequence ID" value="NZ_VIGB01000003.1"/>
</dbReference>
<evidence type="ECO:0000259" key="2">
    <source>
        <dbReference type="Pfam" id="PF06259"/>
    </source>
</evidence>
<dbReference type="InterPro" id="IPR029058">
    <property type="entry name" value="AB_hydrolase_fold"/>
</dbReference>
<gene>
    <name evidence="3" type="ORF">E6W39_20660</name>
</gene>
<evidence type="ECO:0000313" key="4">
    <source>
        <dbReference type="Proteomes" id="UP000319103"/>
    </source>
</evidence>
<proteinExistence type="predicted"/>
<dbReference type="Gene3D" id="3.40.50.1820">
    <property type="entry name" value="alpha/beta hydrolase"/>
    <property type="match status" value="1"/>
</dbReference>
<dbReference type="Pfam" id="PF06259">
    <property type="entry name" value="Abhydrolase_8"/>
    <property type="match status" value="1"/>
</dbReference>
<evidence type="ECO:0000313" key="3">
    <source>
        <dbReference type="EMBL" id="TQF04197.1"/>
    </source>
</evidence>
<feature type="signal peptide" evidence="1">
    <location>
        <begin position="1"/>
        <end position="31"/>
    </location>
</feature>
<keyword evidence="4" id="KW-1185">Reference proteome</keyword>
<dbReference type="InterPro" id="IPR010427">
    <property type="entry name" value="DUF1023"/>
</dbReference>
<evidence type="ECO:0000256" key="1">
    <source>
        <dbReference type="SAM" id="SignalP"/>
    </source>
</evidence>
<dbReference type="AlphaFoldDB" id="A0A540W5H9"/>
<protein>
    <recommendedName>
        <fullName evidence="2">DUF1023 domain-containing protein</fullName>
    </recommendedName>
</protein>
<dbReference type="EMBL" id="VIGB01000003">
    <property type="protein sequence ID" value="TQF04197.1"/>
    <property type="molecule type" value="Genomic_DNA"/>
</dbReference>
<feature type="domain" description="DUF1023" evidence="2">
    <location>
        <begin position="101"/>
        <end position="263"/>
    </location>
</feature>
<dbReference type="OrthoDB" id="5170249at2"/>
<accession>A0A540W5H9</accession>
<comment type="caution">
    <text evidence="3">The sequence shown here is derived from an EMBL/GenBank/DDBJ whole genome shotgun (WGS) entry which is preliminary data.</text>
</comment>